<name>A0A6A4HT61_9AGAR</name>
<evidence type="ECO:0000313" key="2">
    <source>
        <dbReference type="Proteomes" id="UP000799118"/>
    </source>
</evidence>
<accession>A0A6A4HT61</accession>
<sequence length="119" mass="13026">MSFQMAFHEAGTYLGVSILDQLYSKNGSLLRLGLASFNHALRSALSHLFTFLVLLSTCSSKQIAVSLSQQFLAQYHSGKRHPSASILTCSKRGNPEVKMNKCCPHGEVGIQSAEKRKAL</sequence>
<protein>
    <submittedName>
        <fullName evidence="1">Uncharacterized protein</fullName>
    </submittedName>
</protein>
<gene>
    <name evidence="1" type="ORF">BT96DRAFT_654487</name>
</gene>
<dbReference type="Proteomes" id="UP000799118">
    <property type="component" value="Unassembled WGS sequence"/>
</dbReference>
<dbReference type="EMBL" id="ML769459">
    <property type="protein sequence ID" value="KAE9400174.1"/>
    <property type="molecule type" value="Genomic_DNA"/>
</dbReference>
<dbReference type="AlphaFoldDB" id="A0A6A4HT61"/>
<evidence type="ECO:0000313" key="1">
    <source>
        <dbReference type="EMBL" id="KAE9400174.1"/>
    </source>
</evidence>
<keyword evidence="2" id="KW-1185">Reference proteome</keyword>
<organism evidence="1 2">
    <name type="scientific">Gymnopus androsaceus JB14</name>
    <dbReference type="NCBI Taxonomy" id="1447944"/>
    <lineage>
        <taxon>Eukaryota</taxon>
        <taxon>Fungi</taxon>
        <taxon>Dikarya</taxon>
        <taxon>Basidiomycota</taxon>
        <taxon>Agaricomycotina</taxon>
        <taxon>Agaricomycetes</taxon>
        <taxon>Agaricomycetidae</taxon>
        <taxon>Agaricales</taxon>
        <taxon>Marasmiineae</taxon>
        <taxon>Omphalotaceae</taxon>
        <taxon>Gymnopus</taxon>
    </lineage>
</organism>
<proteinExistence type="predicted"/>
<reference evidence="1" key="1">
    <citation type="journal article" date="2019" name="Environ. Microbiol.">
        <title>Fungal ecological strategies reflected in gene transcription - a case study of two litter decomposers.</title>
        <authorList>
            <person name="Barbi F."/>
            <person name="Kohler A."/>
            <person name="Barry K."/>
            <person name="Baskaran P."/>
            <person name="Daum C."/>
            <person name="Fauchery L."/>
            <person name="Ihrmark K."/>
            <person name="Kuo A."/>
            <person name="LaButti K."/>
            <person name="Lipzen A."/>
            <person name="Morin E."/>
            <person name="Grigoriev I.V."/>
            <person name="Henrissat B."/>
            <person name="Lindahl B."/>
            <person name="Martin F."/>
        </authorList>
    </citation>
    <scope>NUCLEOTIDE SEQUENCE</scope>
    <source>
        <strain evidence="1">JB14</strain>
    </source>
</reference>